<keyword evidence="4" id="KW-1185">Reference proteome</keyword>
<gene>
    <name evidence="3" type="ORF">CQ405_05865</name>
</gene>
<reference evidence="4" key="1">
    <citation type="submission" date="2017-10" db="EMBL/GenBank/DDBJ databases">
        <title>Campylobacter species from seals.</title>
        <authorList>
            <person name="Gilbert M.J."/>
            <person name="Zomer A.L."/>
            <person name="Timmerman A.J."/>
            <person name="Duim B."/>
            <person name="Wagenaar J.A."/>
        </authorList>
    </citation>
    <scope>NUCLEOTIDE SEQUENCE [LARGE SCALE GENOMIC DNA]</scope>
    <source>
        <strain evidence="4">17S00004-5</strain>
    </source>
</reference>
<dbReference type="GO" id="GO:0004803">
    <property type="term" value="F:transposase activity"/>
    <property type="evidence" value="ECO:0007669"/>
    <property type="project" value="InterPro"/>
</dbReference>
<dbReference type="Pfam" id="PF02371">
    <property type="entry name" value="Transposase_20"/>
    <property type="match status" value="1"/>
</dbReference>
<feature type="domain" description="Transposase IS116/IS110/IS902 C-terminal" evidence="2">
    <location>
        <begin position="197"/>
        <end position="277"/>
    </location>
</feature>
<sequence length="282" mass="32898">MQVKYYVGVDVSKNTLDICFLSSNKKDKSFYKIPNNQENINSFFNSFKKDEIIVCFESTNNYHIELSKFLTKNKIVYSELSSFKTSLFLKHLSHIKTDITDSYGIAYYCANFTNDIIASKYNSQYKLIKSYHSTYNLFVKMQTQIKNFEKSQISVNDEILKDLIKELKLNLTKLLNKIELITYEILKKEIPQTEKIVNNNKGLGKNIAITLFPVLYYSKDKNYKQIISYLGLSPRIYESGISVKKNQHINKIGNSNIRKALFLSALSCIRFNPIFKNKIFYT</sequence>
<name>A0A2P8R0S2_9BACT</name>
<accession>A0A2P8R0S2</accession>
<evidence type="ECO:0000313" key="4">
    <source>
        <dbReference type="Proteomes" id="UP000240535"/>
    </source>
</evidence>
<dbReference type="InterPro" id="IPR047650">
    <property type="entry name" value="Transpos_IS110"/>
</dbReference>
<protein>
    <submittedName>
        <fullName evidence="3">IS110 family transposase</fullName>
    </submittedName>
</protein>
<dbReference type="EMBL" id="PDHH01000004">
    <property type="protein sequence ID" value="PSM52081.1"/>
    <property type="molecule type" value="Genomic_DNA"/>
</dbReference>
<comment type="caution">
    <text evidence="3">The sequence shown here is derived from an EMBL/GenBank/DDBJ whole genome shotgun (WGS) entry which is preliminary data.</text>
</comment>
<dbReference type="PANTHER" id="PTHR33055">
    <property type="entry name" value="TRANSPOSASE FOR INSERTION SEQUENCE ELEMENT IS1111A"/>
    <property type="match status" value="1"/>
</dbReference>
<dbReference type="Pfam" id="PF01548">
    <property type="entry name" value="DEDD_Tnp_IS110"/>
    <property type="match status" value="1"/>
</dbReference>
<evidence type="ECO:0000313" key="3">
    <source>
        <dbReference type="EMBL" id="PSM52081.1"/>
    </source>
</evidence>
<dbReference type="OrthoDB" id="9795150at2"/>
<dbReference type="InterPro" id="IPR002525">
    <property type="entry name" value="Transp_IS110-like_N"/>
</dbReference>
<feature type="domain" description="Transposase IS110-like N-terminal" evidence="1">
    <location>
        <begin position="7"/>
        <end position="147"/>
    </location>
</feature>
<evidence type="ECO:0000259" key="2">
    <source>
        <dbReference type="Pfam" id="PF02371"/>
    </source>
</evidence>
<dbReference type="RefSeq" id="WP_106871638.1">
    <property type="nucleotide sequence ID" value="NZ_CP053841.1"/>
</dbReference>
<dbReference type="PANTHER" id="PTHR33055:SF3">
    <property type="entry name" value="PUTATIVE TRANSPOSASE FOR IS117-RELATED"/>
    <property type="match status" value="1"/>
</dbReference>
<dbReference type="Proteomes" id="UP000240535">
    <property type="component" value="Unassembled WGS sequence"/>
</dbReference>
<dbReference type="GO" id="GO:0003677">
    <property type="term" value="F:DNA binding"/>
    <property type="evidence" value="ECO:0007669"/>
    <property type="project" value="InterPro"/>
</dbReference>
<proteinExistence type="predicted"/>
<dbReference type="AlphaFoldDB" id="A0A2P8R0S2"/>
<evidence type="ECO:0000259" key="1">
    <source>
        <dbReference type="Pfam" id="PF01548"/>
    </source>
</evidence>
<dbReference type="InterPro" id="IPR003346">
    <property type="entry name" value="Transposase_20"/>
</dbReference>
<organism evidence="3 4">
    <name type="scientific">Campylobacter blaseri</name>
    <dbReference type="NCBI Taxonomy" id="2042961"/>
    <lineage>
        <taxon>Bacteria</taxon>
        <taxon>Pseudomonadati</taxon>
        <taxon>Campylobacterota</taxon>
        <taxon>Epsilonproteobacteria</taxon>
        <taxon>Campylobacterales</taxon>
        <taxon>Campylobacteraceae</taxon>
        <taxon>Campylobacter</taxon>
    </lineage>
</organism>
<dbReference type="GO" id="GO:0006313">
    <property type="term" value="P:DNA transposition"/>
    <property type="evidence" value="ECO:0007669"/>
    <property type="project" value="InterPro"/>
</dbReference>